<reference evidence="2 3" key="1">
    <citation type="submission" date="2021-01" db="EMBL/GenBank/DDBJ databases">
        <title>Sequencing the genomes of 1000 actinobacteria strains.</title>
        <authorList>
            <person name="Klenk H.-P."/>
        </authorList>
    </citation>
    <scope>NUCLEOTIDE SEQUENCE [LARGE SCALE GENOMIC DNA]</scope>
    <source>
        <strain evidence="2 3">DSM 46000</strain>
    </source>
</reference>
<dbReference type="Pfam" id="PF00550">
    <property type="entry name" value="PP-binding"/>
    <property type="match status" value="1"/>
</dbReference>
<accession>A0ABS2LEX4</accession>
<evidence type="ECO:0000313" key="3">
    <source>
        <dbReference type="Proteomes" id="UP000698059"/>
    </source>
</evidence>
<keyword evidence="3" id="KW-1185">Reference proteome</keyword>
<sequence>MPTITLTTSPLSASTKRLIATRLTRWFAAAGVAPAHVVVRFADAPPGTLFSGGIPVELIPQGESELQHASVVVQLGPQRDDAFRDALGAEIVGALDLRPDTPFLYVEFRTTSPGDVRIARRGQLVRADGQNTTEGATTMTTEASLDLPARVRQTLAGFLGDRVENLDQDADLSTALGDRYDSLGALECVSSIEREFGIEVDYVTHDVRHWFSTLGRIEEFVANELEDQSQLSLGV</sequence>
<organism evidence="2 3">
    <name type="scientific">Oerskovia jenensis</name>
    <dbReference type="NCBI Taxonomy" id="162169"/>
    <lineage>
        <taxon>Bacteria</taxon>
        <taxon>Bacillati</taxon>
        <taxon>Actinomycetota</taxon>
        <taxon>Actinomycetes</taxon>
        <taxon>Micrococcales</taxon>
        <taxon>Cellulomonadaceae</taxon>
        <taxon>Oerskovia</taxon>
    </lineage>
</organism>
<dbReference type="Gene3D" id="1.10.1200.10">
    <property type="entry name" value="ACP-like"/>
    <property type="match status" value="1"/>
</dbReference>
<dbReference type="PROSITE" id="PS50075">
    <property type="entry name" value="CARRIER"/>
    <property type="match status" value="1"/>
</dbReference>
<comment type="caution">
    <text evidence="2">The sequence shown here is derived from an EMBL/GenBank/DDBJ whole genome shotgun (WGS) entry which is preliminary data.</text>
</comment>
<name>A0ABS2LEX4_9CELL</name>
<dbReference type="Proteomes" id="UP000698059">
    <property type="component" value="Unassembled WGS sequence"/>
</dbReference>
<dbReference type="EMBL" id="JAFBBO010000001">
    <property type="protein sequence ID" value="MBM7478951.1"/>
    <property type="molecule type" value="Genomic_DNA"/>
</dbReference>
<evidence type="ECO:0000313" key="2">
    <source>
        <dbReference type="EMBL" id="MBM7478951.1"/>
    </source>
</evidence>
<protein>
    <submittedName>
        <fullName evidence="2">Acyl carrier protein</fullName>
    </submittedName>
</protein>
<dbReference type="InterPro" id="IPR009081">
    <property type="entry name" value="PP-bd_ACP"/>
</dbReference>
<dbReference type="RefSeq" id="WP_205306965.1">
    <property type="nucleotide sequence ID" value="NZ_BAAAVF010000009.1"/>
</dbReference>
<dbReference type="Gene3D" id="3.30.429.10">
    <property type="entry name" value="Macrophage Migration Inhibitory Factor"/>
    <property type="match status" value="1"/>
</dbReference>
<dbReference type="InterPro" id="IPR036736">
    <property type="entry name" value="ACP-like_sf"/>
</dbReference>
<gene>
    <name evidence="2" type="ORF">JOD49_001871</name>
</gene>
<dbReference type="InterPro" id="IPR014347">
    <property type="entry name" value="Tautomerase/MIF_sf"/>
</dbReference>
<dbReference type="SUPFAM" id="SSF47336">
    <property type="entry name" value="ACP-like"/>
    <property type="match status" value="1"/>
</dbReference>
<proteinExistence type="predicted"/>
<evidence type="ECO:0000259" key="1">
    <source>
        <dbReference type="PROSITE" id="PS50075"/>
    </source>
</evidence>
<feature type="domain" description="Carrier" evidence="1">
    <location>
        <begin position="142"/>
        <end position="225"/>
    </location>
</feature>